<dbReference type="Proteomes" id="UP001328733">
    <property type="component" value="Unassembled WGS sequence"/>
</dbReference>
<gene>
    <name evidence="1" type="ORF">V0288_02745</name>
</gene>
<evidence type="ECO:0000313" key="1">
    <source>
        <dbReference type="EMBL" id="MEG3436026.1"/>
    </source>
</evidence>
<proteinExistence type="predicted"/>
<name>A0AAW9QRU5_9CHRO</name>
<organism evidence="1 2">
    <name type="scientific">Pannus brasiliensis CCIBt3594</name>
    <dbReference type="NCBI Taxonomy" id="1427578"/>
    <lineage>
        <taxon>Bacteria</taxon>
        <taxon>Bacillati</taxon>
        <taxon>Cyanobacteriota</taxon>
        <taxon>Cyanophyceae</taxon>
        <taxon>Oscillatoriophycideae</taxon>
        <taxon>Chroococcales</taxon>
        <taxon>Microcystaceae</taxon>
        <taxon>Pannus</taxon>
    </lineage>
</organism>
<keyword evidence="2" id="KW-1185">Reference proteome</keyword>
<dbReference type="EMBL" id="JBAFSM010000003">
    <property type="protein sequence ID" value="MEG3436026.1"/>
    <property type="molecule type" value="Genomic_DNA"/>
</dbReference>
<comment type="caution">
    <text evidence="1">The sequence shown here is derived from an EMBL/GenBank/DDBJ whole genome shotgun (WGS) entry which is preliminary data.</text>
</comment>
<dbReference type="AlphaFoldDB" id="A0AAW9QRU5"/>
<reference evidence="1 2" key="1">
    <citation type="submission" date="2024-01" db="EMBL/GenBank/DDBJ databases">
        <title>Genomic insights into the taxonomy and metabolism of the cyanobacterium Pannus brasiliensis CCIBt3594.</title>
        <authorList>
            <person name="Machado M."/>
            <person name="Botero N.B."/>
            <person name="Andreote A.P.D."/>
            <person name="Feitosa A.M.T."/>
            <person name="Popin R."/>
            <person name="Sivonen K."/>
            <person name="Fiore M.F."/>
        </authorList>
    </citation>
    <scope>NUCLEOTIDE SEQUENCE [LARGE SCALE GENOMIC DNA]</scope>
    <source>
        <strain evidence="1 2">CCIBt3594</strain>
    </source>
</reference>
<accession>A0AAW9QRU5</accession>
<sequence>MKTVALRMPKIPIEIIFFWRCRQNFFGWPAIGGRGTIPLSEDLQNIHRFAGQKVLLE</sequence>
<protein>
    <submittedName>
        <fullName evidence="1">Uncharacterized protein</fullName>
    </submittedName>
</protein>
<evidence type="ECO:0000313" key="2">
    <source>
        <dbReference type="Proteomes" id="UP001328733"/>
    </source>
</evidence>